<reference evidence="1" key="1">
    <citation type="journal article" date="2022" name="Clin. Infect. Dis.">
        <title>Association between Clostridium innocuum and antibiotic-associated diarrhea in adults and children: A cross-sectional study and comparative genomics analysis.</title>
        <authorList>
            <person name="Cherny K.E."/>
            <person name="Muscat E.B."/>
            <person name="Balaji A."/>
            <person name="Mukherjee J."/>
            <person name="Ozer E.A."/>
            <person name="Angarone M.P."/>
            <person name="Hauser A.R."/>
            <person name="Sichel J.S."/>
            <person name="Amponsah E."/>
            <person name="Kociolek L.K."/>
        </authorList>
    </citation>
    <scope>NUCLEOTIDE SEQUENCE</scope>
    <source>
        <strain evidence="1">NU1-AC-029v</strain>
    </source>
</reference>
<protein>
    <submittedName>
        <fullName evidence="1">Uncharacterized protein</fullName>
    </submittedName>
</protein>
<name>A0AAP2XU91_CLOIN</name>
<evidence type="ECO:0000313" key="1">
    <source>
        <dbReference type="EMBL" id="MCR0232931.1"/>
    </source>
</evidence>
<proteinExistence type="predicted"/>
<dbReference type="AlphaFoldDB" id="A0AAP2XU91"/>
<dbReference type="RefSeq" id="WP_233105081.1">
    <property type="nucleotide sequence ID" value="NZ_BAABYY010000002.1"/>
</dbReference>
<sequence length="173" mass="21249">MTKCYSDLLEPYEGGQYKMYLEKIYNIYKEDLLNNGELQLKGKPVKLRHHPMYKEREESFYHLTHRKYDKNTFRQPDFKRCERIRWIRKMIENVGRCECCGVNIESCAGILIWIEKYKGSDRIHFYLENENFLLVIEKRTEYYLIISSFYVDYNKKSYYIKKYEDNKAEYSDI</sequence>
<gene>
    <name evidence="1" type="ORF">MKC95_09140</name>
</gene>
<accession>A0AAP2XU91</accession>
<dbReference type="Proteomes" id="UP001203972">
    <property type="component" value="Unassembled WGS sequence"/>
</dbReference>
<comment type="caution">
    <text evidence="1">The sequence shown here is derived from an EMBL/GenBank/DDBJ whole genome shotgun (WGS) entry which is preliminary data.</text>
</comment>
<dbReference type="EMBL" id="JAKTMA010000013">
    <property type="protein sequence ID" value="MCR0232931.1"/>
    <property type="molecule type" value="Genomic_DNA"/>
</dbReference>
<organism evidence="1 2">
    <name type="scientific">Clostridium innocuum</name>
    <dbReference type="NCBI Taxonomy" id="1522"/>
    <lineage>
        <taxon>Bacteria</taxon>
        <taxon>Bacillati</taxon>
        <taxon>Bacillota</taxon>
        <taxon>Clostridia</taxon>
        <taxon>Eubacteriales</taxon>
        <taxon>Clostridiaceae</taxon>
        <taxon>Clostridium</taxon>
    </lineage>
</organism>
<evidence type="ECO:0000313" key="2">
    <source>
        <dbReference type="Proteomes" id="UP001203972"/>
    </source>
</evidence>